<sequence>MIGYHLSITPKSKAWYFWIPGNDRVVQSASVKFDENIFFPGPPKPGAVLLTIPVTNITDYLMVKEIDRQDAVITSLNSSHEMNDILLTSYKEALKLREAENWKMAIAEEIKSMEDEKVFKAIPLSRVLKSTKREDILRTRWVFVKKPTLLRFKARLVVQGSGKVQRIQFDETFAPTPTFATMRLLLVISCKH</sequence>
<dbReference type="EMBL" id="AVOT02025555">
    <property type="protein sequence ID" value="MBW0516908.1"/>
    <property type="molecule type" value="Genomic_DNA"/>
</dbReference>
<dbReference type="InterPro" id="IPR013103">
    <property type="entry name" value="RVT_2"/>
</dbReference>
<dbReference type="OrthoDB" id="430476at2759"/>
<proteinExistence type="predicted"/>
<organism evidence="2 3">
    <name type="scientific">Austropuccinia psidii MF-1</name>
    <dbReference type="NCBI Taxonomy" id="1389203"/>
    <lineage>
        <taxon>Eukaryota</taxon>
        <taxon>Fungi</taxon>
        <taxon>Dikarya</taxon>
        <taxon>Basidiomycota</taxon>
        <taxon>Pucciniomycotina</taxon>
        <taxon>Pucciniomycetes</taxon>
        <taxon>Pucciniales</taxon>
        <taxon>Sphaerophragmiaceae</taxon>
        <taxon>Austropuccinia</taxon>
    </lineage>
</organism>
<evidence type="ECO:0000313" key="2">
    <source>
        <dbReference type="EMBL" id="MBW0516908.1"/>
    </source>
</evidence>
<name>A0A9Q3HTM3_9BASI</name>
<evidence type="ECO:0000313" key="3">
    <source>
        <dbReference type="Proteomes" id="UP000765509"/>
    </source>
</evidence>
<accession>A0A9Q3HTM3</accession>
<dbReference type="Proteomes" id="UP000765509">
    <property type="component" value="Unassembled WGS sequence"/>
</dbReference>
<evidence type="ECO:0000259" key="1">
    <source>
        <dbReference type="Pfam" id="PF07727"/>
    </source>
</evidence>
<feature type="domain" description="Reverse transcriptase Ty1/copia-type" evidence="1">
    <location>
        <begin position="127"/>
        <end position="191"/>
    </location>
</feature>
<protein>
    <recommendedName>
        <fullName evidence="1">Reverse transcriptase Ty1/copia-type domain-containing protein</fullName>
    </recommendedName>
</protein>
<reference evidence="2" key="1">
    <citation type="submission" date="2021-03" db="EMBL/GenBank/DDBJ databases">
        <title>Draft genome sequence of rust myrtle Austropuccinia psidii MF-1, a brazilian biotype.</title>
        <authorList>
            <person name="Quecine M.C."/>
            <person name="Pachon D.M.R."/>
            <person name="Bonatelli M.L."/>
            <person name="Correr F.H."/>
            <person name="Franceschini L.M."/>
            <person name="Leite T.F."/>
            <person name="Margarido G.R.A."/>
            <person name="Almeida C.A."/>
            <person name="Ferrarezi J.A."/>
            <person name="Labate C.A."/>
        </authorList>
    </citation>
    <scope>NUCLEOTIDE SEQUENCE</scope>
    <source>
        <strain evidence="2">MF-1</strain>
    </source>
</reference>
<gene>
    <name evidence="2" type="ORF">O181_056623</name>
</gene>
<dbReference type="AlphaFoldDB" id="A0A9Q3HTM3"/>
<comment type="caution">
    <text evidence="2">The sequence shown here is derived from an EMBL/GenBank/DDBJ whole genome shotgun (WGS) entry which is preliminary data.</text>
</comment>
<dbReference type="Pfam" id="PF07727">
    <property type="entry name" value="RVT_2"/>
    <property type="match status" value="1"/>
</dbReference>
<keyword evidence="3" id="KW-1185">Reference proteome</keyword>